<comment type="similarity">
    <text evidence="2 6">Belongs to the caveolin family.</text>
</comment>
<dbReference type="GO" id="GO:0042383">
    <property type="term" value="C:sarcolemma"/>
    <property type="evidence" value="ECO:0007669"/>
    <property type="project" value="TreeGrafter"/>
</dbReference>
<dbReference type="GO" id="GO:0001937">
    <property type="term" value="P:negative regulation of endothelial cell proliferation"/>
    <property type="evidence" value="ECO:0007669"/>
    <property type="project" value="TreeGrafter"/>
</dbReference>
<comment type="caution">
    <text evidence="8">The sequence shown here is derived from an EMBL/GenBank/DDBJ whole genome shotgun (WGS) entry which is preliminary data.</text>
</comment>
<dbReference type="GO" id="GO:0005901">
    <property type="term" value="C:caveola"/>
    <property type="evidence" value="ECO:0007669"/>
    <property type="project" value="UniProtKB-SubCell"/>
</dbReference>
<evidence type="ECO:0000313" key="8">
    <source>
        <dbReference type="EMBL" id="KAA0724440.1"/>
    </source>
</evidence>
<dbReference type="Proteomes" id="UP000324632">
    <property type="component" value="Chromosome 2"/>
</dbReference>
<dbReference type="GO" id="GO:0000139">
    <property type="term" value="C:Golgi membrane"/>
    <property type="evidence" value="ECO:0007669"/>
    <property type="project" value="UniProtKB-SubCell"/>
</dbReference>
<sequence length="163" mass="18510">MGLEKEKSETSVIMNEEEFNRSIEPILGKKPHVYYSPVPDRDPKDINAHLKVDFEDIIAEPTSTHSFDKIWIGSHAVFELVRYVFYRFLTTFLAVPMAFVAGIVFGTLSCIHIWVVMPAVHGCMMTLPPIQVIWSNLVDIFIRPLFLSIGKSLSSINVKTVQN</sequence>
<gene>
    <name evidence="8" type="ORF">E1301_Tti003708</name>
</gene>
<dbReference type="InterPro" id="IPR001612">
    <property type="entry name" value="Caveolin"/>
</dbReference>
<evidence type="ECO:0000256" key="6">
    <source>
        <dbReference type="RuleBase" id="RU000680"/>
    </source>
</evidence>
<dbReference type="GO" id="GO:0051480">
    <property type="term" value="P:regulation of cytosolic calcium ion concentration"/>
    <property type="evidence" value="ECO:0007669"/>
    <property type="project" value="TreeGrafter"/>
</dbReference>
<dbReference type="GO" id="GO:0005925">
    <property type="term" value="C:focal adhesion"/>
    <property type="evidence" value="ECO:0007669"/>
    <property type="project" value="TreeGrafter"/>
</dbReference>
<reference evidence="8 9" key="1">
    <citation type="journal article" date="2019" name="Mol. Ecol. Resour.">
        <title>Chromosome-level genome assembly of Triplophysa tibetana, a fish adapted to the harsh high-altitude environment of the Tibetan Plateau.</title>
        <authorList>
            <person name="Yang X."/>
            <person name="Liu H."/>
            <person name="Ma Z."/>
            <person name="Zou Y."/>
            <person name="Zou M."/>
            <person name="Mao Y."/>
            <person name="Li X."/>
            <person name="Wang H."/>
            <person name="Chen T."/>
            <person name="Wang W."/>
            <person name="Yang R."/>
        </authorList>
    </citation>
    <scope>NUCLEOTIDE SEQUENCE [LARGE SCALE GENOMIC DNA]</scope>
    <source>
        <strain evidence="8">TTIB1903HZAU</strain>
        <tissue evidence="8">Muscle</tissue>
    </source>
</reference>
<proteinExistence type="inferred from homology"/>
<organism evidence="8 9">
    <name type="scientific">Triplophysa tibetana</name>
    <dbReference type="NCBI Taxonomy" id="1572043"/>
    <lineage>
        <taxon>Eukaryota</taxon>
        <taxon>Metazoa</taxon>
        <taxon>Chordata</taxon>
        <taxon>Craniata</taxon>
        <taxon>Vertebrata</taxon>
        <taxon>Euteleostomi</taxon>
        <taxon>Actinopterygii</taxon>
        <taxon>Neopterygii</taxon>
        <taxon>Teleostei</taxon>
        <taxon>Ostariophysi</taxon>
        <taxon>Cypriniformes</taxon>
        <taxon>Nemacheilidae</taxon>
        <taxon>Triplophysa</taxon>
    </lineage>
</organism>
<evidence type="ECO:0000256" key="3">
    <source>
        <dbReference type="ARBA" id="ARBA00022475"/>
    </source>
</evidence>
<dbReference type="GO" id="GO:0048471">
    <property type="term" value="C:perinuclear region of cytoplasm"/>
    <property type="evidence" value="ECO:0007669"/>
    <property type="project" value="TreeGrafter"/>
</dbReference>
<keyword evidence="7" id="KW-0812">Transmembrane</keyword>
<keyword evidence="4 6" id="KW-0333">Golgi apparatus</keyword>
<accession>A0A5A9PQI5</accession>
<evidence type="ECO:0000256" key="7">
    <source>
        <dbReference type="SAM" id="Phobius"/>
    </source>
</evidence>
<dbReference type="GO" id="GO:0060090">
    <property type="term" value="F:molecular adaptor activity"/>
    <property type="evidence" value="ECO:0007669"/>
    <property type="project" value="TreeGrafter"/>
</dbReference>
<evidence type="ECO:0000313" key="9">
    <source>
        <dbReference type="Proteomes" id="UP000324632"/>
    </source>
</evidence>
<name>A0A5A9PQI5_9TELE</name>
<keyword evidence="9" id="KW-1185">Reference proteome</keyword>
<protein>
    <recommendedName>
        <fullName evidence="6">Caveolin</fullName>
    </recommendedName>
</protein>
<dbReference type="PANTHER" id="PTHR10844:SF3">
    <property type="entry name" value="CAVEOLIN-2"/>
    <property type="match status" value="1"/>
</dbReference>
<evidence type="ECO:0000256" key="5">
    <source>
        <dbReference type="ARBA" id="ARBA00023136"/>
    </source>
</evidence>
<evidence type="ECO:0000256" key="4">
    <source>
        <dbReference type="ARBA" id="ARBA00023034"/>
    </source>
</evidence>
<keyword evidence="3 6" id="KW-1003">Cell membrane</keyword>
<dbReference type="EMBL" id="SOYY01000002">
    <property type="protein sequence ID" value="KAA0724440.1"/>
    <property type="molecule type" value="Genomic_DNA"/>
</dbReference>
<dbReference type="PANTHER" id="PTHR10844">
    <property type="entry name" value="CAVEOLIN"/>
    <property type="match status" value="1"/>
</dbReference>
<comment type="subcellular location">
    <subcellularLocation>
        <location evidence="1 6">Cell membrane</location>
        <topology evidence="1 6">Peripheral membrane protein</topology>
    </subcellularLocation>
    <subcellularLocation>
        <location evidence="6">Golgi apparatus membrane</location>
        <topology evidence="6">Peripheral membrane protein</topology>
    </subcellularLocation>
    <subcellularLocation>
        <location evidence="6">Membrane</location>
        <location evidence="6">Caveola</location>
        <topology evidence="6">Peripheral membrane protein</topology>
    </subcellularLocation>
</comment>
<dbReference type="GO" id="GO:0030154">
    <property type="term" value="P:cell differentiation"/>
    <property type="evidence" value="ECO:0007669"/>
    <property type="project" value="TreeGrafter"/>
</dbReference>
<evidence type="ECO:0000256" key="1">
    <source>
        <dbReference type="ARBA" id="ARBA00004202"/>
    </source>
</evidence>
<feature type="transmembrane region" description="Helical" evidence="7">
    <location>
        <begin position="84"/>
        <end position="105"/>
    </location>
</feature>
<dbReference type="AlphaFoldDB" id="A0A5A9PQI5"/>
<keyword evidence="7" id="KW-1133">Transmembrane helix</keyword>
<dbReference type="GO" id="GO:0031410">
    <property type="term" value="C:cytoplasmic vesicle"/>
    <property type="evidence" value="ECO:0007669"/>
    <property type="project" value="TreeGrafter"/>
</dbReference>
<dbReference type="OrthoDB" id="5917823at2759"/>
<comment type="function">
    <text evidence="6">May act as a scaffolding protein within caveolar membranes. Interacts directly with G-protein alpha subunits and can functionally regulate their activity.</text>
</comment>
<keyword evidence="5 6" id="KW-0472">Membrane</keyword>
<dbReference type="GO" id="GO:0008286">
    <property type="term" value="P:insulin receptor signaling pathway"/>
    <property type="evidence" value="ECO:0007669"/>
    <property type="project" value="TreeGrafter"/>
</dbReference>
<evidence type="ECO:0000256" key="2">
    <source>
        <dbReference type="ARBA" id="ARBA00010988"/>
    </source>
</evidence>
<dbReference type="Pfam" id="PF01146">
    <property type="entry name" value="Caveolin"/>
    <property type="match status" value="1"/>
</dbReference>
<dbReference type="GO" id="GO:0070836">
    <property type="term" value="P:caveola assembly"/>
    <property type="evidence" value="ECO:0007669"/>
    <property type="project" value="InterPro"/>
</dbReference>
<dbReference type="GO" id="GO:0019901">
    <property type="term" value="F:protein kinase binding"/>
    <property type="evidence" value="ECO:0007669"/>
    <property type="project" value="TreeGrafter"/>
</dbReference>